<protein>
    <submittedName>
        <fullName evidence="2">Class A beta-lactamase-related serine hydrolase</fullName>
    </submittedName>
</protein>
<dbReference type="EMBL" id="DRQG01000034">
    <property type="protein sequence ID" value="HGY54936.1"/>
    <property type="molecule type" value="Genomic_DNA"/>
</dbReference>
<dbReference type="SUPFAM" id="SSF56601">
    <property type="entry name" value="beta-lactamase/transpeptidase-like"/>
    <property type="match status" value="1"/>
</dbReference>
<dbReference type="Pfam" id="PF00144">
    <property type="entry name" value="Beta-lactamase"/>
    <property type="match status" value="1"/>
</dbReference>
<evidence type="ECO:0000259" key="1">
    <source>
        <dbReference type="Pfam" id="PF00144"/>
    </source>
</evidence>
<name>A0A7V4TYV6_CALAY</name>
<proteinExistence type="predicted"/>
<organism evidence="2">
    <name type="scientific">Caldithrix abyssi</name>
    <dbReference type="NCBI Taxonomy" id="187145"/>
    <lineage>
        <taxon>Bacteria</taxon>
        <taxon>Pseudomonadati</taxon>
        <taxon>Calditrichota</taxon>
        <taxon>Calditrichia</taxon>
        <taxon>Calditrichales</taxon>
        <taxon>Calditrichaceae</taxon>
        <taxon>Caldithrix</taxon>
    </lineage>
</organism>
<comment type="caution">
    <text evidence="2">The sequence shown here is derived from an EMBL/GenBank/DDBJ whole genome shotgun (WGS) entry which is preliminary data.</text>
</comment>
<sequence>MFYRALLFLTIILLFSCQSKEEKVDRLFAPYQGSQKPGAALMVIHNGQPELVKTYGMADIEHGVSVTPQTSFRLASVTKQFTAMCIMMLTEQGRLSYDTRLTDVFPDFPAYGNTITIRNILQHTSGLIAYEDLIPDTATVQVLDRDVLQMMKEQDSTYFEPGTVYRYSNTGYAVLAMVVEKISGQSFPDFLKENIFRPLHMDNTVAFVKGVNTVPHRAFGYTVHADDSVEFTDQSITSAVLGDGGIYSSLEDLFKWDQALYTDKLVSKKTLQLAFAPNLENYGFGWRIDTYKGHRRVHHTGSTRGFRNVIQRFPDDRFTVIILTNRNDPGVAPLAEKITDLFLIKK</sequence>
<keyword evidence="2" id="KW-0378">Hydrolase</keyword>
<dbReference type="Proteomes" id="UP000885779">
    <property type="component" value="Unassembled WGS sequence"/>
</dbReference>
<dbReference type="PANTHER" id="PTHR46825:SF9">
    <property type="entry name" value="BETA-LACTAMASE-RELATED DOMAIN-CONTAINING PROTEIN"/>
    <property type="match status" value="1"/>
</dbReference>
<gene>
    <name evidence="2" type="ORF">ENK44_04485</name>
</gene>
<dbReference type="Gene3D" id="3.40.710.10">
    <property type="entry name" value="DD-peptidase/beta-lactamase superfamily"/>
    <property type="match status" value="1"/>
</dbReference>
<evidence type="ECO:0000313" key="2">
    <source>
        <dbReference type="EMBL" id="HGY54936.1"/>
    </source>
</evidence>
<dbReference type="GO" id="GO:0016787">
    <property type="term" value="F:hydrolase activity"/>
    <property type="evidence" value="ECO:0007669"/>
    <property type="project" value="UniProtKB-KW"/>
</dbReference>
<accession>A0A7V4TYV6</accession>
<dbReference type="InterPro" id="IPR001466">
    <property type="entry name" value="Beta-lactam-related"/>
</dbReference>
<dbReference type="AlphaFoldDB" id="A0A7V4TYV6"/>
<dbReference type="PANTHER" id="PTHR46825">
    <property type="entry name" value="D-ALANYL-D-ALANINE-CARBOXYPEPTIDASE/ENDOPEPTIDASE AMPH"/>
    <property type="match status" value="1"/>
</dbReference>
<dbReference type="PROSITE" id="PS51257">
    <property type="entry name" value="PROKAR_LIPOPROTEIN"/>
    <property type="match status" value="1"/>
</dbReference>
<reference evidence="2" key="1">
    <citation type="journal article" date="2020" name="mSystems">
        <title>Genome- and Community-Level Interaction Insights into Carbon Utilization and Element Cycling Functions of Hydrothermarchaeota in Hydrothermal Sediment.</title>
        <authorList>
            <person name="Zhou Z."/>
            <person name="Liu Y."/>
            <person name="Xu W."/>
            <person name="Pan J."/>
            <person name="Luo Z.H."/>
            <person name="Li M."/>
        </authorList>
    </citation>
    <scope>NUCLEOTIDE SEQUENCE [LARGE SCALE GENOMIC DNA]</scope>
    <source>
        <strain evidence="2">HyVt-577</strain>
    </source>
</reference>
<dbReference type="InterPro" id="IPR012338">
    <property type="entry name" value="Beta-lactam/transpept-like"/>
</dbReference>
<feature type="domain" description="Beta-lactamase-related" evidence="1">
    <location>
        <begin position="24"/>
        <end position="330"/>
    </location>
</feature>
<dbReference type="InterPro" id="IPR050491">
    <property type="entry name" value="AmpC-like"/>
</dbReference>